<evidence type="ECO:0000313" key="3">
    <source>
        <dbReference type="Proteomes" id="UP000321234"/>
    </source>
</evidence>
<accession>A0A5C8Z3V1</accession>
<dbReference type="AlphaFoldDB" id="A0A5C8Z3V1"/>
<proteinExistence type="predicted"/>
<gene>
    <name evidence="2" type="ORF">FMM08_22320</name>
</gene>
<dbReference type="Proteomes" id="UP000321234">
    <property type="component" value="Unassembled WGS sequence"/>
</dbReference>
<keyword evidence="3" id="KW-1185">Reference proteome</keyword>
<organism evidence="2 3">
    <name type="scientific">Quadrisphaera setariae</name>
    <dbReference type="NCBI Taxonomy" id="2593304"/>
    <lineage>
        <taxon>Bacteria</taxon>
        <taxon>Bacillati</taxon>
        <taxon>Actinomycetota</taxon>
        <taxon>Actinomycetes</taxon>
        <taxon>Kineosporiales</taxon>
        <taxon>Kineosporiaceae</taxon>
        <taxon>Quadrisphaera</taxon>
    </lineage>
</organism>
<protein>
    <submittedName>
        <fullName evidence="2">Uncharacterized protein</fullName>
    </submittedName>
</protein>
<dbReference type="OrthoDB" id="4326086at2"/>
<evidence type="ECO:0000313" key="2">
    <source>
        <dbReference type="EMBL" id="TXR51586.1"/>
    </source>
</evidence>
<dbReference type="RefSeq" id="WP_147928561.1">
    <property type="nucleotide sequence ID" value="NZ_VKAC01000021.1"/>
</dbReference>
<feature type="transmembrane region" description="Helical" evidence="1">
    <location>
        <begin position="6"/>
        <end position="23"/>
    </location>
</feature>
<keyword evidence="1" id="KW-0812">Transmembrane</keyword>
<keyword evidence="1" id="KW-1133">Transmembrane helix</keyword>
<comment type="caution">
    <text evidence="2">The sequence shown here is derived from an EMBL/GenBank/DDBJ whole genome shotgun (WGS) entry which is preliminary data.</text>
</comment>
<dbReference type="EMBL" id="VKAC01000021">
    <property type="protein sequence ID" value="TXR51586.1"/>
    <property type="molecule type" value="Genomic_DNA"/>
</dbReference>
<sequence>MSLPPLLVQAISALTLLFAYLGYRVLRQRWAHDQAVHAQEEDRRWRAAAQRVWVSVQEQDWPRLDAGTYRARVATIRNDSEGPARELDLWWFLDGKALPLDAGDRHAALAPGEVWTVVEPTWLTHMGEHHQVTARLWFTDLYDQCWETSHRGQVRPLREAVHEGYEFLDGHEPRRPTGPTVSPR</sequence>
<keyword evidence="1" id="KW-0472">Membrane</keyword>
<evidence type="ECO:0000256" key="1">
    <source>
        <dbReference type="SAM" id="Phobius"/>
    </source>
</evidence>
<reference evidence="2 3" key="1">
    <citation type="submission" date="2019-07" db="EMBL/GenBank/DDBJ databases">
        <title>Quadrisphaera sp. strain DD2A genome sequencing and assembly.</title>
        <authorList>
            <person name="Kim I."/>
        </authorList>
    </citation>
    <scope>NUCLEOTIDE SEQUENCE [LARGE SCALE GENOMIC DNA]</scope>
    <source>
        <strain evidence="2 3">DD2A</strain>
    </source>
</reference>
<name>A0A5C8Z3V1_9ACTN</name>